<dbReference type="InterPro" id="IPR026037">
    <property type="entry name" value="PgpA"/>
</dbReference>
<sequence>MLKKEKIVEFVVTFCFIGKAKYCPGTLGSLAAFPLAYIIAHFTIINQIVFSFSKLNLAFVERELLSLFIILLLVCVLLFIIGLYFTTKYLYLVDKKDPQEVVIDEVVGQMLMITCCSFSVAFVQYSGLIRYLSAGAIDFIFLFVLPFSLFRFFDIVKPWPVDWLDKNINGAIGVMIDDVAAAILAIVMHYALTFTIIDWFR</sequence>
<comment type="subcellular location">
    <subcellularLocation>
        <location evidence="1">Cell inner membrane</location>
        <topology evidence="1">Multi-pass membrane protein</topology>
    </subcellularLocation>
</comment>
<keyword evidence="1 2" id="KW-0472">Membrane</keyword>
<comment type="catalytic activity">
    <reaction evidence="1">
        <text>a 1,2-diacyl-sn-glycero-3-phospho-(1'-sn-glycero-3'-phosphate) + H2O = a 1,2-diacyl-sn-glycero-3-phospho-(1'-sn-glycerol) + phosphate</text>
        <dbReference type="Rhea" id="RHEA:33751"/>
        <dbReference type="ChEBI" id="CHEBI:15377"/>
        <dbReference type="ChEBI" id="CHEBI:43474"/>
        <dbReference type="ChEBI" id="CHEBI:60110"/>
        <dbReference type="ChEBI" id="CHEBI:64716"/>
        <dbReference type="EC" id="3.1.3.27"/>
    </reaction>
</comment>
<feature type="domain" description="YutG/PgpA" evidence="3">
    <location>
        <begin position="11"/>
        <end position="192"/>
    </location>
</feature>
<feature type="transmembrane region" description="Helical" evidence="2">
    <location>
        <begin position="30"/>
        <end position="52"/>
    </location>
</feature>
<dbReference type="PANTHER" id="PTHR36305:SF1">
    <property type="entry name" value="PHOSPHATIDYLGLYCEROPHOSPHATASE A"/>
    <property type="match status" value="1"/>
</dbReference>
<dbReference type="Proteomes" id="UP001326613">
    <property type="component" value="Chromosome"/>
</dbReference>
<organism evidence="4 5">
    <name type="scientific">Candidatus Trichorickettsia mobilis</name>
    <dbReference type="NCBI Taxonomy" id="1346319"/>
    <lineage>
        <taxon>Bacteria</taxon>
        <taxon>Pseudomonadati</taxon>
        <taxon>Pseudomonadota</taxon>
        <taxon>Alphaproteobacteria</taxon>
        <taxon>Rickettsiales</taxon>
        <taxon>Rickettsiaceae</taxon>
        <taxon>Rickettsieae</taxon>
        <taxon>Candidatus Trichorickettsia</taxon>
    </lineage>
</organism>
<feature type="transmembrane region" description="Helical" evidence="2">
    <location>
        <begin position="179"/>
        <end position="200"/>
    </location>
</feature>
<dbReference type="InterPro" id="IPR036681">
    <property type="entry name" value="PgpA-like_sf"/>
</dbReference>
<dbReference type="EMBL" id="CP112932">
    <property type="protein sequence ID" value="WPY00552.1"/>
    <property type="molecule type" value="Genomic_DNA"/>
</dbReference>
<evidence type="ECO:0000259" key="3">
    <source>
        <dbReference type="Pfam" id="PF04608"/>
    </source>
</evidence>
<dbReference type="Pfam" id="PF04608">
    <property type="entry name" value="PgpA"/>
    <property type="match status" value="1"/>
</dbReference>
<keyword evidence="1 2" id="KW-0812">Transmembrane</keyword>
<keyword evidence="1" id="KW-0997">Cell inner membrane</keyword>
<keyword evidence="1" id="KW-0442">Lipid degradation</keyword>
<keyword evidence="1" id="KW-0479">Metal-binding</keyword>
<reference evidence="4 5" key="1">
    <citation type="submission" date="2022-10" db="EMBL/GenBank/DDBJ databases">
        <title>Host association and intracellularity evolved multiple times independently in the Rickettsiales.</title>
        <authorList>
            <person name="Castelli M."/>
            <person name="Nardi T."/>
            <person name="Gammuto L."/>
            <person name="Bellinzona G."/>
            <person name="Sabaneyeva E."/>
            <person name="Potekhin A."/>
            <person name="Serra V."/>
            <person name="Petroni G."/>
            <person name="Sassera D."/>
        </authorList>
    </citation>
    <scope>NUCLEOTIDE SEQUENCE [LARGE SCALE GENOMIC DNA]</scope>
    <source>
        <strain evidence="4 5">Kr 154-4</strain>
    </source>
</reference>
<keyword evidence="2" id="KW-1133">Transmembrane helix</keyword>
<evidence type="ECO:0000256" key="2">
    <source>
        <dbReference type="SAM" id="Phobius"/>
    </source>
</evidence>
<keyword evidence="1" id="KW-0595">Phospholipid degradation</keyword>
<dbReference type="EC" id="3.1.3.27" evidence="1"/>
<comment type="function">
    <text evidence="1">Lipid phosphatase which dephosphorylates phosphatidylglycerophosphate (PGP) to phosphatidylglycerol (PG).</text>
</comment>
<accession>A0ABZ0UTY5</accession>
<keyword evidence="1" id="KW-0443">Lipid metabolism</keyword>
<protein>
    <recommendedName>
        <fullName evidence="1">Phosphatidylglycerophosphatase A</fullName>
        <ecNumber evidence="1">3.1.3.27</ecNumber>
    </recommendedName>
    <alternativeName>
        <fullName evidence="1">Phosphatidylglycerolphosphate phosphatase A</fullName>
    </alternativeName>
</protein>
<comment type="cofactor">
    <cofactor evidence="1">
        <name>Mg(2+)</name>
        <dbReference type="ChEBI" id="CHEBI:18420"/>
    </cofactor>
</comment>
<dbReference type="PANTHER" id="PTHR36305">
    <property type="entry name" value="PHOSPHATIDYLGLYCEROPHOSPHATASE A"/>
    <property type="match status" value="1"/>
</dbReference>
<proteinExistence type="predicted"/>
<keyword evidence="1" id="KW-1003">Cell membrane</keyword>
<feature type="transmembrane region" description="Helical" evidence="2">
    <location>
        <begin position="64"/>
        <end position="86"/>
    </location>
</feature>
<dbReference type="InterPro" id="IPR007686">
    <property type="entry name" value="YutG/PgpA"/>
</dbReference>
<keyword evidence="1" id="KW-0378">Hydrolase</keyword>
<gene>
    <name evidence="4" type="ORF">Trichorick_00432</name>
</gene>
<feature type="transmembrane region" description="Helical" evidence="2">
    <location>
        <begin position="132"/>
        <end position="153"/>
    </location>
</feature>
<evidence type="ECO:0000313" key="4">
    <source>
        <dbReference type="EMBL" id="WPY00552.1"/>
    </source>
</evidence>
<dbReference type="SUPFAM" id="SSF101307">
    <property type="entry name" value="YutG-like"/>
    <property type="match status" value="1"/>
</dbReference>
<evidence type="ECO:0000256" key="1">
    <source>
        <dbReference type="PIRNR" id="PIRNR006162"/>
    </source>
</evidence>
<keyword evidence="1" id="KW-1208">Phospholipid metabolism</keyword>
<keyword evidence="1" id="KW-0460">Magnesium</keyword>
<dbReference type="CDD" id="cd06971">
    <property type="entry name" value="PgpA"/>
    <property type="match status" value="1"/>
</dbReference>
<dbReference type="RefSeq" id="WP_323738850.1">
    <property type="nucleotide sequence ID" value="NZ_CP112932.1"/>
</dbReference>
<keyword evidence="5" id="KW-1185">Reference proteome</keyword>
<name>A0ABZ0UTY5_9RICK</name>
<feature type="transmembrane region" description="Helical" evidence="2">
    <location>
        <begin position="106"/>
        <end position="125"/>
    </location>
</feature>
<evidence type="ECO:0000313" key="5">
    <source>
        <dbReference type="Proteomes" id="UP001326613"/>
    </source>
</evidence>
<comment type="pathway">
    <text evidence="1">Phospholipid metabolism; phosphatidylglycerol biosynthesis; phosphatidylglycerol from CDP-diacylglycerol: step 2/2.</text>
</comment>
<dbReference type="PIRSF" id="PIRSF006162">
    <property type="entry name" value="PgpA"/>
    <property type="match status" value="1"/>
</dbReference>